<accession>A0ABV6Z1F1</accession>
<keyword evidence="1" id="KW-0472">Membrane</keyword>
<keyword evidence="1" id="KW-1133">Transmembrane helix</keyword>
<evidence type="ECO:0000313" key="3">
    <source>
        <dbReference type="Proteomes" id="UP001594351"/>
    </source>
</evidence>
<keyword evidence="1" id="KW-0812">Transmembrane</keyword>
<evidence type="ECO:0000313" key="2">
    <source>
        <dbReference type="EMBL" id="MFC1852281.1"/>
    </source>
</evidence>
<organism evidence="2 3">
    <name type="scientific">candidate division CSSED10-310 bacterium</name>
    <dbReference type="NCBI Taxonomy" id="2855610"/>
    <lineage>
        <taxon>Bacteria</taxon>
        <taxon>Bacteria division CSSED10-310</taxon>
    </lineage>
</organism>
<feature type="transmembrane region" description="Helical" evidence="1">
    <location>
        <begin position="275"/>
        <end position="298"/>
    </location>
</feature>
<gene>
    <name evidence="2" type="ORF">ACFL27_18955</name>
</gene>
<keyword evidence="3" id="KW-1185">Reference proteome</keyword>
<dbReference type="EMBL" id="JBHPBY010000292">
    <property type="protein sequence ID" value="MFC1852281.1"/>
    <property type="molecule type" value="Genomic_DNA"/>
</dbReference>
<protein>
    <recommendedName>
        <fullName evidence="4">RING-type E3 ubiquitin transferase</fullName>
    </recommendedName>
</protein>
<feature type="transmembrane region" description="Helical" evidence="1">
    <location>
        <begin position="7"/>
        <end position="26"/>
    </location>
</feature>
<dbReference type="Proteomes" id="UP001594351">
    <property type="component" value="Unassembled WGS sequence"/>
</dbReference>
<proteinExistence type="predicted"/>
<name>A0ABV6Z1F1_UNCC1</name>
<feature type="transmembrane region" description="Helical" evidence="1">
    <location>
        <begin position="32"/>
        <end position="53"/>
    </location>
</feature>
<sequence>MKLFRILVISVGRIIVLGIFLYYIMREDFDEPTRLVCSICLPLLFWIGYGCLVRSKIRFMEWRTIHACQKWQKPRDGKRYAACGVLEPIARPLKAPLSGRSCVMYDYEMTRLVKRNIHSTIGSQTTGEIVFSGAALTPSIIRTRFGPVKLLGYSALDGFPTEVVEDCTIANRYIKSTTFKEQRGTIKLSTFQAMEDIVTDDDGHIRSDWRFFDNENAFGLVLHEIIVPPGTQVCAIGMYKAQVGGLVNDRIGSGYSLRLIKGDAKATMRSLSNQAIVSLIFGLVLFFSSAISISHLIMKWMDKI</sequence>
<reference evidence="2 3" key="1">
    <citation type="submission" date="2024-09" db="EMBL/GenBank/DDBJ databases">
        <title>Laminarin stimulates single cell rates of sulfate reduction while oxygen inhibits transcriptomic activity in coastal marine sediment.</title>
        <authorList>
            <person name="Lindsay M."/>
            <person name="Orcutt B."/>
            <person name="Emerson D."/>
            <person name="Stepanauskas R."/>
            <person name="D'Angelo T."/>
        </authorList>
    </citation>
    <scope>NUCLEOTIDE SEQUENCE [LARGE SCALE GENOMIC DNA]</scope>
    <source>
        <strain evidence="2">SAG AM-311-K15</strain>
    </source>
</reference>
<evidence type="ECO:0008006" key="4">
    <source>
        <dbReference type="Google" id="ProtNLM"/>
    </source>
</evidence>
<evidence type="ECO:0000256" key="1">
    <source>
        <dbReference type="SAM" id="Phobius"/>
    </source>
</evidence>
<comment type="caution">
    <text evidence="2">The sequence shown here is derived from an EMBL/GenBank/DDBJ whole genome shotgun (WGS) entry which is preliminary data.</text>
</comment>